<evidence type="ECO:0000256" key="2">
    <source>
        <dbReference type="ARBA" id="ARBA00022679"/>
    </source>
</evidence>
<evidence type="ECO:0000313" key="8">
    <source>
        <dbReference type="EMBL" id="GMI44119.1"/>
    </source>
</evidence>
<dbReference type="Pfam" id="PF00069">
    <property type="entry name" value="Pkinase"/>
    <property type="match status" value="1"/>
</dbReference>
<dbReference type="PANTHER" id="PTHR24058">
    <property type="entry name" value="DUAL SPECIFICITY PROTEIN KINASE"/>
    <property type="match status" value="1"/>
</dbReference>
<dbReference type="SUPFAM" id="SSF56112">
    <property type="entry name" value="Protein kinase-like (PK-like)"/>
    <property type="match status" value="1"/>
</dbReference>
<feature type="compositionally biased region" description="Acidic residues" evidence="6">
    <location>
        <begin position="243"/>
        <end position="257"/>
    </location>
</feature>
<dbReference type="Gene3D" id="1.10.510.10">
    <property type="entry name" value="Transferase(Phosphotransferase) domain 1"/>
    <property type="match status" value="1"/>
</dbReference>
<dbReference type="OrthoDB" id="9332038at2759"/>
<dbReference type="Proteomes" id="UP001165065">
    <property type="component" value="Unassembled WGS sequence"/>
</dbReference>
<feature type="region of interest" description="Disordered" evidence="6">
    <location>
        <begin position="233"/>
        <end position="299"/>
    </location>
</feature>
<keyword evidence="5" id="KW-0067">ATP-binding</keyword>
<dbReference type="GO" id="GO:0005524">
    <property type="term" value="F:ATP binding"/>
    <property type="evidence" value="ECO:0007669"/>
    <property type="project" value="UniProtKB-KW"/>
</dbReference>
<evidence type="ECO:0000256" key="3">
    <source>
        <dbReference type="ARBA" id="ARBA00022741"/>
    </source>
</evidence>
<proteinExistence type="predicted"/>
<feature type="compositionally biased region" description="Basic and acidic residues" evidence="6">
    <location>
        <begin position="206"/>
        <end position="221"/>
    </location>
</feature>
<keyword evidence="1" id="KW-0723">Serine/threonine-protein kinase</keyword>
<keyword evidence="2" id="KW-0808">Transferase</keyword>
<dbReference type="InterPro" id="IPR008271">
    <property type="entry name" value="Ser/Thr_kinase_AS"/>
</dbReference>
<dbReference type="PROSITE" id="PS50011">
    <property type="entry name" value="PROTEIN_KINASE_DOM"/>
    <property type="match status" value="1"/>
</dbReference>
<accession>A0A9W7GFV5</accession>
<evidence type="ECO:0000256" key="1">
    <source>
        <dbReference type="ARBA" id="ARBA00022527"/>
    </source>
</evidence>
<dbReference type="EMBL" id="BRYA01001470">
    <property type="protein sequence ID" value="GMI44119.1"/>
    <property type="molecule type" value="Genomic_DNA"/>
</dbReference>
<protein>
    <recommendedName>
        <fullName evidence="7">Protein kinase domain-containing protein</fullName>
    </recommendedName>
</protein>
<dbReference type="InterPro" id="IPR011009">
    <property type="entry name" value="Kinase-like_dom_sf"/>
</dbReference>
<dbReference type="PROSITE" id="PS00108">
    <property type="entry name" value="PROTEIN_KINASE_ST"/>
    <property type="match status" value="1"/>
</dbReference>
<keyword evidence="3" id="KW-0547">Nucleotide-binding</keyword>
<keyword evidence="9" id="KW-1185">Reference proteome</keyword>
<evidence type="ECO:0000256" key="4">
    <source>
        <dbReference type="ARBA" id="ARBA00022777"/>
    </source>
</evidence>
<comment type="caution">
    <text evidence="8">The sequence shown here is derived from an EMBL/GenBank/DDBJ whole genome shotgun (WGS) entry which is preliminary data.</text>
</comment>
<name>A0A9W7GFV5_9STRA</name>
<dbReference type="GO" id="GO:0004674">
    <property type="term" value="F:protein serine/threonine kinase activity"/>
    <property type="evidence" value="ECO:0007669"/>
    <property type="project" value="UniProtKB-KW"/>
</dbReference>
<organism evidence="8 9">
    <name type="scientific">Triparma columacea</name>
    <dbReference type="NCBI Taxonomy" id="722753"/>
    <lineage>
        <taxon>Eukaryota</taxon>
        <taxon>Sar</taxon>
        <taxon>Stramenopiles</taxon>
        <taxon>Ochrophyta</taxon>
        <taxon>Bolidophyceae</taxon>
        <taxon>Parmales</taxon>
        <taxon>Triparmaceae</taxon>
        <taxon>Triparma</taxon>
    </lineage>
</organism>
<feature type="domain" description="Protein kinase" evidence="7">
    <location>
        <begin position="336"/>
        <end position="650"/>
    </location>
</feature>
<dbReference type="AlphaFoldDB" id="A0A9W7GFV5"/>
<evidence type="ECO:0000313" key="9">
    <source>
        <dbReference type="Proteomes" id="UP001165065"/>
    </source>
</evidence>
<dbReference type="Gene3D" id="3.30.200.20">
    <property type="entry name" value="Phosphorylase Kinase, domain 1"/>
    <property type="match status" value="1"/>
</dbReference>
<dbReference type="SMART" id="SM00220">
    <property type="entry name" value="S_TKc"/>
    <property type="match status" value="1"/>
</dbReference>
<evidence type="ECO:0000256" key="5">
    <source>
        <dbReference type="ARBA" id="ARBA00022840"/>
    </source>
</evidence>
<feature type="compositionally biased region" description="Gly residues" evidence="6">
    <location>
        <begin position="185"/>
        <end position="200"/>
    </location>
</feature>
<evidence type="ECO:0000256" key="6">
    <source>
        <dbReference type="SAM" id="MobiDB-lite"/>
    </source>
</evidence>
<dbReference type="InterPro" id="IPR000719">
    <property type="entry name" value="Prot_kinase_dom"/>
</dbReference>
<feature type="region of interest" description="Disordered" evidence="6">
    <location>
        <begin position="667"/>
        <end position="713"/>
    </location>
</feature>
<gene>
    <name evidence="8" type="ORF">TrCOL_g3424</name>
</gene>
<sequence>MSMSSPNGISNVSTAVNDAKSSTSISVLQRAFDALATVSSSQDHTVEQWRDFLSLMIEEESKEVIQGEESNPPSRKGSEGDIMEELTYEEKILMAVKKGSTPVLGPMGASGRTGVVLEEIDAIDINDNEEEEEEEEEGDTNVITGSQLLCLEREYDAVVMELRISSENSLRRNVGLQGHGSLRGPLGGEGAGGEGEGGTGLDDMEERGGEKVGGEDGGRFEEDLKRAEEALEKMEVMPLPLPEPEEEEEEEEEEEKEGSEGGSKSDKEDSDGSSYVALPGLPAHLTFPPLNPPPPPSRSERLAAFSLKIVYEPQKTGFEKEKDFIPAIGSVVGGAYLIEDTLGEAAFSRTYRAVDLRGGEEVCLKIIKSSNKDFFDQGLDECKILGVVNGGRGCLQGKGEFYYKEHLIIVTELLKLDMYEFSTFIAATDSPPYFTLPRLAYLSYQLLLSLAHLNSLNLVHCDIKPENILMESYGGCRCKVIDFGSGCFEGDWKSGYVQSRSYRAPEVICGLDWSHKVDVWSLGCVLFELFTTQVLFTNSSVPTMLARMQSLCGNFPKWMLGEGKEVGRFFTKAGIVYEEIDEEDEGDWEDDEIRLMIHSPVPTTFEAVLGFDEANATETERRFVEFLKFLLTVDPGLRPSAREAIRHPFIVETLRMHDLDGPEIRYEESLRNEEEEDDDGQDEEVAMVEEDDHEEKDHEVVVNEDEDVARASF</sequence>
<dbReference type="InterPro" id="IPR050494">
    <property type="entry name" value="Ser_Thr_dual-spec_kinase"/>
</dbReference>
<evidence type="ECO:0000259" key="7">
    <source>
        <dbReference type="PROSITE" id="PS50011"/>
    </source>
</evidence>
<feature type="region of interest" description="Disordered" evidence="6">
    <location>
        <begin position="176"/>
        <end position="221"/>
    </location>
</feature>
<feature type="compositionally biased region" description="Acidic residues" evidence="6">
    <location>
        <begin position="673"/>
        <end position="694"/>
    </location>
</feature>
<reference evidence="9" key="1">
    <citation type="journal article" date="2023" name="Commun. Biol.">
        <title>Genome analysis of Parmales, the sister group of diatoms, reveals the evolutionary specialization of diatoms from phago-mixotrophs to photoautotrophs.</title>
        <authorList>
            <person name="Ban H."/>
            <person name="Sato S."/>
            <person name="Yoshikawa S."/>
            <person name="Yamada K."/>
            <person name="Nakamura Y."/>
            <person name="Ichinomiya M."/>
            <person name="Sato N."/>
            <person name="Blanc-Mathieu R."/>
            <person name="Endo H."/>
            <person name="Kuwata A."/>
            <person name="Ogata H."/>
        </authorList>
    </citation>
    <scope>NUCLEOTIDE SEQUENCE [LARGE SCALE GENOMIC DNA]</scope>
</reference>
<keyword evidence="4" id="KW-0418">Kinase</keyword>
<dbReference type="PANTHER" id="PTHR24058:SF124">
    <property type="entry name" value="PROTEIN KINASE SUPERFAMILY PROTEIN"/>
    <property type="match status" value="1"/>
</dbReference>